<evidence type="ECO:0000313" key="2">
    <source>
        <dbReference type="EMBL" id="EZG72949.1"/>
    </source>
</evidence>
<organism evidence="2 3">
    <name type="scientific">Gregarina niphandrodes</name>
    <name type="common">Septate eugregarine</name>
    <dbReference type="NCBI Taxonomy" id="110365"/>
    <lineage>
        <taxon>Eukaryota</taxon>
        <taxon>Sar</taxon>
        <taxon>Alveolata</taxon>
        <taxon>Apicomplexa</taxon>
        <taxon>Conoidasida</taxon>
        <taxon>Gregarinasina</taxon>
        <taxon>Eugregarinorida</taxon>
        <taxon>Gregarinidae</taxon>
        <taxon>Gregarina</taxon>
    </lineage>
</organism>
<comment type="caution">
    <text evidence="2">The sequence shown here is derived from an EMBL/GenBank/DDBJ whole genome shotgun (WGS) entry which is preliminary data.</text>
</comment>
<keyword evidence="1 2" id="KW-0812">Transmembrane</keyword>
<keyword evidence="1" id="KW-1133">Transmembrane helix</keyword>
<feature type="transmembrane region" description="Helical" evidence="1">
    <location>
        <begin position="273"/>
        <end position="295"/>
    </location>
</feature>
<dbReference type="Proteomes" id="UP000019763">
    <property type="component" value="Unassembled WGS sequence"/>
</dbReference>
<feature type="transmembrane region" description="Helical" evidence="1">
    <location>
        <begin position="64"/>
        <end position="82"/>
    </location>
</feature>
<feature type="transmembrane region" description="Helical" evidence="1">
    <location>
        <begin position="159"/>
        <end position="180"/>
    </location>
</feature>
<dbReference type="GeneID" id="22911831"/>
<dbReference type="EMBL" id="AFNH02000385">
    <property type="protein sequence ID" value="EZG72949.1"/>
    <property type="molecule type" value="Genomic_DNA"/>
</dbReference>
<name>A0A023B9L3_GRENI</name>
<protein>
    <submittedName>
        <fullName evidence="2">Transmembrane protein</fullName>
    </submittedName>
</protein>
<reference evidence="2" key="1">
    <citation type="submission" date="2013-12" db="EMBL/GenBank/DDBJ databases">
        <authorList>
            <person name="Omoto C.K."/>
            <person name="Sibley D."/>
            <person name="Venepally P."/>
            <person name="Hadjithomas M."/>
            <person name="Karamycheva S."/>
            <person name="Brunk B."/>
            <person name="Roos D."/>
            <person name="Caler E."/>
            <person name="Lorenzi H."/>
        </authorList>
    </citation>
    <scope>NUCLEOTIDE SEQUENCE</scope>
</reference>
<sequence>MCLAHATPENSFKAKDTGCTMEKGVKNTEKGVKKVQKFFQDIQDSLFKSCKECGKCTIRFRKELLFQGALMGAFLWMMLGTPAPAVSATEVEDLYSVWIPHWTVGIAATTILSLAVFCGLTGCSWFRASALQSVREIFRNPSPASSVSGMSRKEVVTKALLFAAANSFALAVVCILHPLLTIMISQSPAVEFVAGHLRVITTRFNNEALHKETFSGITKYFSPPLTRPPPSPWDDFYRVGPSGERLPAEGFVNAGWRDYVPRPLKAYLQAYELIPTVAAIVGGFWRVVSLCFSFLRVKTGPVLEAVTVGSPEAMVLSALLTAGLLSAVVFACVRWIFADMALAAHVHIKQNCCSLTVAAGAFGFLYSDSLLPVLIIFQKKYLSNWAYSPLSALIDNLLPISHKVTTAMAYISPITMLLVTTASLVSVPR</sequence>
<proteinExistence type="predicted"/>
<evidence type="ECO:0000313" key="3">
    <source>
        <dbReference type="Proteomes" id="UP000019763"/>
    </source>
</evidence>
<accession>A0A023B9L3</accession>
<dbReference type="VEuPathDB" id="CryptoDB:GNI_050000"/>
<gene>
    <name evidence="2" type="ORF">GNI_050000</name>
</gene>
<keyword evidence="3" id="KW-1185">Reference proteome</keyword>
<evidence type="ECO:0000256" key="1">
    <source>
        <dbReference type="SAM" id="Phobius"/>
    </source>
</evidence>
<feature type="transmembrane region" description="Helical" evidence="1">
    <location>
        <begin position="102"/>
        <end position="126"/>
    </location>
</feature>
<dbReference type="AlphaFoldDB" id="A0A023B9L3"/>
<feature type="transmembrane region" description="Helical" evidence="1">
    <location>
        <begin position="407"/>
        <end position="427"/>
    </location>
</feature>
<keyword evidence="1" id="KW-0472">Membrane</keyword>
<feature type="transmembrane region" description="Helical" evidence="1">
    <location>
        <begin position="315"/>
        <end position="337"/>
    </location>
</feature>
<dbReference type="RefSeq" id="XP_011129709.1">
    <property type="nucleotide sequence ID" value="XM_011131407.1"/>
</dbReference>